<accession>A0ABW0NI95</accession>
<dbReference type="RefSeq" id="WP_376850926.1">
    <property type="nucleotide sequence ID" value="NZ_JBHSMF010000009.1"/>
</dbReference>
<dbReference type="SUPFAM" id="SSF54285">
    <property type="entry name" value="MoaD/ThiS"/>
    <property type="match status" value="1"/>
</dbReference>
<keyword evidence="2" id="KW-1185">Reference proteome</keyword>
<proteinExistence type="predicted"/>
<dbReference type="InterPro" id="IPR012675">
    <property type="entry name" value="Beta-grasp_dom_sf"/>
</dbReference>
<evidence type="ECO:0000313" key="2">
    <source>
        <dbReference type="Proteomes" id="UP001596037"/>
    </source>
</evidence>
<dbReference type="Proteomes" id="UP001596037">
    <property type="component" value="Unassembled WGS sequence"/>
</dbReference>
<dbReference type="Pfam" id="PF02597">
    <property type="entry name" value="ThiS"/>
    <property type="match status" value="1"/>
</dbReference>
<name>A0ABW0NI95_9BURK</name>
<dbReference type="InterPro" id="IPR016155">
    <property type="entry name" value="Mopterin_synth/thiamin_S_b"/>
</dbReference>
<dbReference type="Gene3D" id="3.10.20.30">
    <property type="match status" value="1"/>
</dbReference>
<dbReference type="InterPro" id="IPR003749">
    <property type="entry name" value="ThiS/MoaD-like"/>
</dbReference>
<gene>
    <name evidence="1" type="primary">thiS</name>
    <name evidence="1" type="ORF">ACFPOE_14970</name>
</gene>
<dbReference type="EMBL" id="JBHSMF010000009">
    <property type="protein sequence ID" value="MFC5498848.1"/>
    <property type="molecule type" value="Genomic_DNA"/>
</dbReference>
<dbReference type="InterPro" id="IPR010035">
    <property type="entry name" value="Thi_S"/>
</dbReference>
<comment type="caution">
    <text evidence="1">The sequence shown here is derived from an EMBL/GenBank/DDBJ whole genome shotgun (WGS) entry which is preliminary data.</text>
</comment>
<dbReference type="CDD" id="cd00565">
    <property type="entry name" value="Ubl_ThiS"/>
    <property type="match status" value="1"/>
</dbReference>
<organism evidence="1 2">
    <name type="scientific">Caenimonas terrae</name>
    <dbReference type="NCBI Taxonomy" id="696074"/>
    <lineage>
        <taxon>Bacteria</taxon>
        <taxon>Pseudomonadati</taxon>
        <taxon>Pseudomonadota</taxon>
        <taxon>Betaproteobacteria</taxon>
        <taxon>Burkholderiales</taxon>
        <taxon>Comamonadaceae</taxon>
        <taxon>Caenimonas</taxon>
    </lineage>
</organism>
<dbReference type="NCBIfam" id="TIGR01683">
    <property type="entry name" value="thiS"/>
    <property type="match status" value="1"/>
</dbReference>
<sequence length="72" mass="7284">MNELTVIALTLDGKPHSVPAGSSLAALVDSLGHAPNKVSTAVNGMFVARGQRGSCVLQEGDAVLLFQPIVGG</sequence>
<evidence type="ECO:0000313" key="1">
    <source>
        <dbReference type="EMBL" id="MFC5498848.1"/>
    </source>
</evidence>
<protein>
    <submittedName>
        <fullName evidence="1">Sulfur carrier protein ThiS</fullName>
    </submittedName>
</protein>
<reference evidence="2" key="1">
    <citation type="journal article" date="2019" name="Int. J. Syst. Evol. Microbiol.">
        <title>The Global Catalogue of Microorganisms (GCM) 10K type strain sequencing project: providing services to taxonomists for standard genome sequencing and annotation.</title>
        <authorList>
            <consortium name="The Broad Institute Genomics Platform"/>
            <consortium name="The Broad Institute Genome Sequencing Center for Infectious Disease"/>
            <person name="Wu L."/>
            <person name="Ma J."/>
        </authorList>
    </citation>
    <scope>NUCLEOTIDE SEQUENCE [LARGE SCALE GENOMIC DNA]</scope>
    <source>
        <strain evidence="2">CCUG 57401</strain>
    </source>
</reference>